<evidence type="ECO:0000256" key="2">
    <source>
        <dbReference type="SAM" id="SignalP"/>
    </source>
</evidence>
<feature type="compositionally biased region" description="Polar residues" evidence="1">
    <location>
        <begin position="219"/>
        <end position="238"/>
    </location>
</feature>
<dbReference type="Pfam" id="PF01828">
    <property type="entry name" value="Peptidase_A4"/>
    <property type="match status" value="1"/>
</dbReference>
<dbReference type="RefSeq" id="WP_098512078.1">
    <property type="nucleotide sequence ID" value="NZ_JBIAKZ010000017.1"/>
</dbReference>
<dbReference type="AlphaFoldDB" id="A0A2A9FB72"/>
<dbReference type="InterPro" id="IPR000250">
    <property type="entry name" value="Peptidase_G1"/>
</dbReference>
<dbReference type="GO" id="GO:0006508">
    <property type="term" value="P:proteolysis"/>
    <property type="evidence" value="ECO:0007669"/>
    <property type="project" value="InterPro"/>
</dbReference>
<feature type="compositionally biased region" description="Basic and acidic residues" evidence="1">
    <location>
        <begin position="206"/>
        <end position="217"/>
    </location>
</feature>
<name>A0A2A9FB72_9PSEU</name>
<dbReference type="InterPro" id="IPR038656">
    <property type="entry name" value="Peptidase_G1_sf"/>
</dbReference>
<feature type="signal peptide" evidence="2">
    <location>
        <begin position="1"/>
        <end position="27"/>
    </location>
</feature>
<gene>
    <name evidence="3" type="ORF">ATK36_3093</name>
</gene>
<dbReference type="Proteomes" id="UP000243542">
    <property type="component" value="Unassembled WGS sequence"/>
</dbReference>
<dbReference type="PANTHER" id="PTHR37536:SF1">
    <property type="entry name" value="ASPERGILLOPEPSIN, PUTAITVE (AFU_ORTHOLOGUE AFUA_7G01200)"/>
    <property type="match status" value="1"/>
</dbReference>
<dbReference type="InterPro" id="IPR013320">
    <property type="entry name" value="ConA-like_dom_sf"/>
</dbReference>
<organism evidence="3 4">
    <name type="scientific">Amycolatopsis sulphurea</name>
    <dbReference type="NCBI Taxonomy" id="76022"/>
    <lineage>
        <taxon>Bacteria</taxon>
        <taxon>Bacillati</taxon>
        <taxon>Actinomycetota</taxon>
        <taxon>Actinomycetes</taxon>
        <taxon>Pseudonocardiales</taxon>
        <taxon>Pseudonocardiaceae</taxon>
        <taxon>Amycolatopsis</taxon>
    </lineage>
</organism>
<dbReference type="EMBL" id="PDJK01000002">
    <property type="protein sequence ID" value="PFG48021.1"/>
    <property type="molecule type" value="Genomic_DNA"/>
</dbReference>
<dbReference type="GO" id="GO:0070007">
    <property type="term" value="F:glutamic-type endopeptidase activity"/>
    <property type="evidence" value="ECO:0007669"/>
    <property type="project" value="InterPro"/>
</dbReference>
<comment type="caution">
    <text evidence="3">The sequence shown here is derived from an EMBL/GenBank/DDBJ whole genome shotgun (WGS) entry which is preliminary data.</text>
</comment>
<dbReference type="Gene3D" id="2.60.120.700">
    <property type="entry name" value="Peptidase G1"/>
    <property type="match status" value="1"/>
</dbReference>
<keyword evidence="4" id="KW-1185">Reference proteome</keyword>
<accession>A0A2A9FB72</accession>
<evidence type="ECO:0000256" key="1">
    <source>
        <dbReference type="SAM" id="MobiDB-lite"/>
    </source>
</evidence>
<evidence type="ECO:0000313" key="3">
    <source>
        <dbReference type="EMBL" id="PFG48021.1"/>
    </source>
</evidence>
<feature type="region of interest" description="Disordered" evidence="1">
    <location>
        <begin position="206"/>
        <end position="238"/>
    </location>
</feature>
<evidence type="ECO:0000313" key="4">
    <source>
        <dbReference type="Proteomes" id="UP000243542"/>
    </source>
</evidence>
<dbReference type="CDD" id="cd13426">
    <property type="entry name" value="Peptidase_G1"/>
    <property type="match status" value="1"/>
</dbReference>
<proteinExistence type="predicted"/>
<sequence>MYSPRPGWTVRLVAVTAAAAASLAAVAGTAAATPGHRVFHGHNHEGGNWGGYVSSGDFTTATASWIEPAVTCNSSEEIVSPWVGIDGDGSSTVEQTGVDTDCYGGEPFKRVWYEMYPGDSVYYPADETPVDAGDRITATVTRSGDDYRLDISDTTKGWTKSTTQTLNAQHISAEAVIESPSGSYPSISGDIEFSGVRFDGRNLADADPQRLDADDNGRGTFSPSDIGSDGQSFSMSRH</sequence>
<reference evidence="3 4" key="1">
    <citation type="submission" date="2017-10" db="EMBL/GenBank/DDBJ databases">
        <title>Sequencing the genomes of 1000 actinobacteria strains.</title>
        <authorList>
            <person name="Klenk H.-P."/>
        </authorList>
    </citation>
    <scope>NUCLEOTIDE SEQUENCE [LARGE SCALE GENOMIC DNA]</scope>
    <source>
        <strain evidence="3 4">DSM 46092</strain>
    </source>
</reference>
<keyword evidence="2" id="KW-0732">Signal</keyword>
<protein>
    <submittedName>
        <fullName evidence="3">Peptidase A4-like protein</fullName>
    </submittedName>
</protein>
<dbReference type="SUPFAM" id="SSF49899">
    <property type="entry name" value="Concanavalin A-like lectins/glucanases"/>
    <property type="match status" value="1"/>
</dbReference>
<feature type="chain" id="PRO_5039493147" evidence="2">
    <location>
        <begin position="28"/>
        <end position="238"/>
    </location>
</feature>
<dbReference type="PANTHER" id="PTHR37536">
    <property type="entry name" value="PUTATIVE (AFU_ORTHOLOGUE AFUA_3G02970)-RELATED"/>
    <property type="match status" value="1"/>
</dbReference>